<dbReference type="Gene3D" id="1.10.1900.10">
    <property type="entry name" value="c-terminal domain of poly(a) binding protein"/>
    <property type="match status" value="1"/>
</dbReference>
<proteinExistence type="predicted"/>
<dbReference type="OrthoDB" id="1655249at2"/>
<dbReference type="SUPFAM" id="SSF158560">
    <property type="entry name" value="BH3980-like"/>
    <property type="match status" value="1"/>
</dbReference>
<evidence type="ECO:0000313" key="2">
    <source>
        <dbReference type="EMBL" id="OFH99489.1"/>
    </source>
</evidence>
<accession>A0A1E8EVF4</accession>
<keyword evidence="1" id="KW-0472">Membrane</keyword>
<feature type="transmembrane region" description="Helical" evidence="1">
    <location>
        <begin position="124"/>
        <end position="145"/>
    </location>
</feature>
<reference evidence="2 3" key="1">
    <citation type="submission" date="2016-06" db="EMBL/GenBank/DDBJ databases">
        <title>Genome sequence of Clostridium acetireducens DSM 10703.</title>
        <authorList>
            <person name="Poehlein A."/>
            <person name="Fluechter S."/>
            <person name="Duerre P."/>
            <person name="Daniel R."/>
        </authorList>
    </citation>
    <scope>NUCLEOTIDE SEQUENCE [LARGE SCALE GENOMIC DNA]</scope>
    <source>
        <strain evidence="2 3">DSM 10703</strain>
    </source>
</reference>
<keyword evidence="1" id="KW-1133">Transmembrane helix</keyword>
<organism evidence="2 3">
    <name type="scientific">Clostridium acetireducens DSM 10703</name>
    <dbReference type="NCBI Taxonomy" id="1121290"/>
    <lineage>
        <taxon>Bacteria</taxon>
        <taxon>Bacillati</taxon>
        <taxon>Bacillota</taxon>
        <taxon>Clostridia</taxon>
        <taxon>Eubacteriales</taxon>
        <taxon>Clostridiaceae</taxon>
        <taxon>Clostridium</taxon>
    </lineage>
</organism>
<protein>
    <submittedName>
        <fullName evidence="2">Uncharacterized protein</fullName>
    </submittedName>
</protein>
<evidence type="ECO:0000313" key="3">
    <source>
        <dbReference type="Proteomes" id="UP000175744"/>
    </source>
</evidence>
<dbReference type="InterPro" id="IPR008316">
    <property type="entry name" value="UCP029876"/>
</dbReference>
<dbReference type="AlphaFoldDB" id="A0A1E8EVF4"/>
<dbReference type="STRING" id="1121290.CLAOCE_22230"/>
<comment type="caution">
    <text evidence="2">The sequence shown here is derived from an EMBL/GenBank/DDBJ whole genome shotgun (WGS) entry which is preliminary data.</text>
</comment>
<keyword evidence="3" id="KW-1185">Reference proteome</keyword>
<gene>
    <name evidence="2" type="ORF">CLOACE_22230</name>
</gene>
<feature type="transmembrane region" description="Helical" evidence="1">
    <location>
        <begin position="179"/>
        <end position="195"/>
    </location>
</feature>
<evidence type="ECO:0000256" key="1">
    <source>
        <dbReference type="SAM" id="Phobius"/>
    </source>
</evidence>
<keyword evidence="1" id="KW-0812">Transmembrane</keyword>
<dbReference type="EMBL" id="LZFO01000053">
    <property type="protein sequence ID" value="OFH99489.1"/>
    <property type="molecule type" value="Genomic_DNA"/>
</dbReference>
<dbReference type="RefSeq" id="WP_070111319.1">
    <property type="nucleotide sequence ID" value="NZ_LZFO01000053.1"/>
</dbReference>
<sequence>MISAIRLRKIRLKEQKKLNDSNLCLYKNITTYIQNSTLTMDEKEEILQQIIDMMLQADIEGKSVDLFIGKDYEEFCKSIIKEYNNSKSTTYKIINYIQKYLMWMISIAILMSIFNVFNGDLANLSITLNQFIFANELAIFMIFVLKIKNQENIDVIPIQVPFYKQINFKKYTNQKSSEVSFFIFIFITIIINFFMKKFLGTNIMNYNINFNNNIYYILSKFHIL</sequence>
<dbReference type="Pfam" id="PF06304">
    <property type="entry name" value="DUF1048"/>
    <property type="match status" value="1"/>
</dbReference>
<dbReference type="Proteomes" id="UP000175744">
    <property type="component" value="Unassembled WGS sequence"/>
</dbReference>
<feature type="transmembrane region" description="Helical" evidence="1">
    <location>
        <begin position="100"/>
        <end position="118"/>
    </location>
</feature>
<name>A0A1E8EVF4_9CLOT</name>